<name>Q7RAL1_PLAYO</name>
<organism evidence="1 2">
    <name type="scientific">Plasmodium yoelii yoelii</name>
    <dbReference type="NCBI Taxonomy" id="73239"/>
    <lineage>
        <taxon>Eukaryota</taxon>
        <taxon>Sar</taxon>
        <taxon>Alveolata</taxon>
        <taxon>Apicomplexa</taxon>
        <taxon>Aconoidasida</taxon>
        <taxon>Haemosporida</taxon>
        <taxon>Plasmodiidae</taxon>
        <taxon>Plasmodium</taxon>
        <taxon>Plasmodium (Vinckeia)</taxon>
    </lineage>
</organism>
<dbReference type="PaxDb" id="73239-Q7RAL1"/>
<gene>
    <name evidence="1" type="ORF">PY06489</name>
</gene>
<evidence type="ECO:0000313" key="1">
    <source>
        <dbReference type="EMBL" id="EAA18714.1"/>
    </source>
</evidence>
<dbReference type="AlphaFoldDB" id="Q7RAL1"/>
<dbReference type="Proteomes" id="UP000008553">
    <property type="component" value="Unassembled WGS sequence"/>
</dbReference>
<sequence>MIFKRKTKKNTEENESLYMIRRVVIIPGIVIMIGIR</sequence>
<accession>Q7RAL1</accession>
<dbReference type="EMBL" id="AABL01002198">
    <property type="protein sequence ID" value="EAA18714.1"/>
    <property type="molecule type" value="Genomic_DNA"/>
</dbReference>
<reference evidence="1 2" key="1">
    <citation type="journal article" date="2002" name="Nature">
        <title>Genome sequence and comparative analysis of the model rodent malaria parasite Plasmodium yoelii yoelii.</title>
        <authorList>
            <person name="Carlton J.M."/>
            <person name="Angiuoli S.V."/>
            <person name="Suh B.B."/>
            <person name="Kooij T.W."/>
            <person name="Pertea M."/>
            <person name="Silva J.C."/>
            <person name="Ermolaeva M.D."/>
            <person name="Allen J.E."/>
            <person name="Selengut J.D."/>
            <person name="Koo H.L."/>
            <person name="Peterson J.D."/>
            <person name="Pop M."/>
            <person name="Kosack D.S."/>
            <person name="Shumway M.F."/>
            <person name="Bidwell S.L."/>
            <person name="Shallom S.J."/>
            <person name="van Aken S.E."/>
            <person name="Riedmuller S.B."/>
            <person name="Feldblyum T.V."/>
            <person name="Cho J.K."/>
            <person name="Quackenbush J."/>
            <person name="Sedegah M."/>
            <person name="Shoaibi A."/>
            <person name="Cummings L.M."/>
            <person name="Florens L."/>
            <person name="Yates J.R."/>
            <person name="Raine J.D."/>
            <person name="Sinden R.E."/>
            <person name="Harris M.A."/>
            <person name="Cunningham D.A."/>
            <person name="Preiser P.R."/>
            <person name="Bergman L.W."/>
            <person name="Vaidya A.B."/>
            <person name="van Lin L.H."/>
            <person name="Janse C.J."/>
            <person name="Waters A.P."/>
            <person name="Smith H.O."/>
            <person name="White O.R."/>
            <person name="Salzberg S.L."/>
            <person name="Venter J.C."/>
            <person name="Fraser C.M."/>
            <person name="Hoffman S.L."/>
            <person name="Gardner M.J."/>
            <person name="Carucci D.J."/>
        </authorList>
    </citation>
    <scope>NUCLEOTIDE SEQUENCE [LARGE SCALE GENOMIC DNA]</scope>
    <source>
        <strain evidence="1 2">17XNL</strain>
    </source>
</reference>
<comment type="caution">
    <text evidence="1">The sequence shown here is derived from an EMBL/GenBank/DDBJ whole genome shotgun (WGS) entry which is preliminary data.</text>
</comment>
<proteinExistence type="predicted"/>
<keyword evidence="2" id="KW-1185">Reference proteome</keyword>
<evidence type="ECO:0000313" key="2">
    <source>
        <dbReference type="Proteomes" id="UP000008553"/>
    </source>
</evidence>
<dbReference type="InParanoid" id="Q7RAL1"/>
<protein>
    <submittedName>
        <fullName evidence="1">Uncharacterized protein</fullName>
    </submittedName>
</protein>